<sequence length="181" mass="21065">MDWTDEVKDRISRKNQILFAKDSEFLQDLTQLIEKQTRRAVVLWALEFAGETVRELNARYPNEDRPVLSLMQTREWAAGRIKMPEAKQAILGTHAFAKEITSSEDIALCHAVGHACGTVHTKGHAIGYPIYELTAIIRRHGISDCREPVEKRMEQYIERMLYWEENEKTCERPWASFMLKD</sequence>
<dbReference type="Proteomes" id="UP001272052">
    <property type="component" value="Unassembled WGS sequence"/>
</dbReference>
<comment type="caution">
    <text evidence="2">The sequence shown here is derived from an EMBL/GenBank/DDBJ whole genome shotgun (WGS) entry which is preliminary data.</text>
</comment>
<dbReference type="InterPro" id="IPR048667">
    <property type="entry name" value="Imm5-like"/>
</dbReference>
<feature type="domain" description="Imm-5-like" evidence="1">
    <location>
        <begin position="32"/>
        <end position="158"/>
    </location>
</feature>
<gene>
    <name evidence="2" type="ORF">MmiAt1_16710</name>
</gene>
<evidence type="ECO:0000313" key="3">
    <source>
        <dbReference type="Proteomes" id="UP001272052"/>
    </source>
</evidence>
<dbReference type="Pfam" id="PF21805">
    <property type="entry name" value="Imm5_like"/>
    <property type="match status" value="1"/>
</dbReference>
<protein>
    <recommendedName>
        <fullName evidence="1">Imm-5-like domain-containing protein</fullName>
    </recommendedName>
</protein>
<reference evidence="2 3" key="1">
    <citation type="submission" date="2023-06" db="EMBL/GenBank/DDBJ databases">
        <title>Genome sequence of Methanimicrococcus sp. At1.</title>
        <authorList>
            <person name="Protasov E."/>
            <person name="Platt K."/>
            <person name="Poehlein A."/>
            <person name="Daniel R."/>
            <person name="Brune A."/>
        </authorList>
    </citation>
    <scope>NUCLEOTIDE SEQUENCE [LARGE SCALE GENOMIC DNA]</scope>
    <source>
        <strain evidence="2 3">At1</strain>
    </source>
</reference>
<keyword evidence="3" id="KW-1185">Reference proteome</keyword>
<organism evidence="2 3">
    <name type="scientific">Methanimicrococcus hacksteinii</name>
    <dbReference type="NCBI Taxonomy" id="3028293"/>
    <lineage>
        <taxon>Archaea</taxon>
        <taxon>Methanobacteriati</taxon>
        <taxon>Methanobacteriota</taxon>
        <taxon>Stenosarchaea group</taxon>
        <taxon>Methanomicrobia</taxon>
        <taxon>Methanosarcinales</taxon>
        <taxon>Methanosarcinaceae</taxon>
        <taxon>Methanimicrococcus</taxon>
    </lineage>
</organism>
<dbReference type="RefSeq" id="WP_318786502.1">
    <property type="nucleotide sequence ID" value="NZ_JAWDKC010000031.1"/>
</dbReference>
<proteinExistence type="predicted"/>
<evidence type="ECO:0000313" key="2">
    <source>
        <dbReference type="EMBL" id="MDV0446061.1"/>
    </source>
</evidence>
<dbReference type="EMBL" id="JAWDKC010000031">
    <property type="protein sequence ID" value="MDV0446061.1"/>
    <property type="molecule type" value="Genomic_DNA"/>
</dbReference>
<accession>A0ABU3VSB4</accession>
<evidence type="ECO:0000259" key="1">
    <source>
        <dbReference type="Pfam" id="PF21805"/>
    </source>
</evidence>
<name>A0ABU3VSB4_9EURY</name>